<feature type="compositionally biased region" description="Low complexity" evidence="3">
    <location>
        <begin position="252"/>
        <end position="267"/>
    </location>
</feature>
<dbReference type="PROSITE" id="PS50800">
    <property type="entry name" value="SAP"/>
    <property type="match status" value="1"/>
</dbReference>
<dbReference type="AlphaFoldDB" id="A0AAD9I8M8"/>
<name>A0AAD9I8M8_9PEZI</name>
<dbReference type="InterPro" id="IPR003034">
    <property type="entry name" value="SAP_dom"/>
</dbReference>
<comment type="similarity">
    <text evidence="2">Belongs to the SAP domain-containing ribonucleoprotein family.</text>
</comment>
<feature type="region of interest" description="Disordered" evidence="3">
    <location>
        <begin position="38"/>
        <end position="57"/>
    </location>
</feature>
<organism evidence="5 6">
    <name type="scientific">Phyllachora maydis</name>
    <dbReference type="NCBI Taxonomy" id="1825666"/>
    <lineage>
        <taxon>Eukaryota</taxon>
        <taxon>Fungi</taxon>
        <taxon>Dikarya</taxon>
        <taxon>Ascomycota</taxon>
        <taxon>Pezizomycotina</taxon>
        <taxon>Sordariomycetes</taxon>
        <taxon>Sordariomycetidae</taxon>
        <taxon>Phyllachorales</taxon>
        <taxon>Phyllachoraceae</taxon>
        <taxon>Phyllachora</taxon>
    </lineage>
</organism>
<protein>
    <recommendedName>
        <fullName evidence="4">SAP domain-containing protein</fullName>
    </recommendedName>
</protein>
<evidence type="ECO:0000259" key="4">
    <source>
        <dbReference type="PROSITE" id="PS50800"/>
    </source>
</evidence>
<dbReference type="SUPFAM" id="SSF68906">
    <property type="entry name" value="SAP domain"/>
    <property type="match status" value="1"/>
</dbReference>
<keyword evidence="6" id="KW-1185">Reference proteome</keyword>
<feature type="compositionally biased region" description="Basic and acidic residues" evidence="3">
    <location>
        <begin position="185"/>
        <end position="196"/>
    </location>
</feature>
<evidence type="ECO:0000256" key="3">
    <source>
        <dbReference type="SAM" id="MobiDB-lite"/>
    </source>
</evidence>
<feature type="compositionally biased region" description="Low complexity" evidence="3">
    <location>
        <begin position="104"/>
        <end position="126"/>
    </location>
</feature>
<dbReference type="GO" id="GO:0005634">
    <property type="term" value="C:nucleus"/>
    <property type="evidence" value="ECO:0007669"/>
    <property type="project" value="TreeGrafter"/>
</dbReference>
<feature type="compositionally biased region" description="Polar residues" evidence="3">
    <location>
        <begin position="137"/>
        <end position="147"/>
    </location>
</feature>
<dbReference type="GO" id="GO:0016973">
    <property type="term" value="P:poly(A)+ mRNA export from nucleus"/>
    <property type="evidence" value="ECO:0007669"/>
    <property type="project" value="TreeGrafter"/>
</dbReference>
<dbReference type="SMART" id="SM00513">
    <property type="entry name" value="SAP"/>
    <property type="match status" value="1"/>
</dbReference>
<feature type="compositionally biased region" description="Basic and acidic residues" evidence="3">
    <location>
        <begin position="271"/>
        <end position="307"/>
    </location>
</feature>
<reference evidence="5" key="1">
    <citation type="journal article" date="2023" name="Mol. Plant Microbe Interact.">
        <title>Elucidating the Obligate Nature and Biological Capacity of an Invasive Fungal Corn Pathogen.</title>
        <authorList>
            <person name="MacCready J.S."/>
            <person name="Roggenkamp E.M."/>
            <person name="Gdanetz K."/>
            <person name="Chilvers M.I."/>
        </authorList>
    </citation>
    <scope>NUCLEOTIDE SEQUENCE</scope>
    <source>
        <strain evidence="5">PM02</strain>
    </source>
</reference>
<accession>A0AAD9I8M8</accession>
<evidence type="ECO:0000313" key="6">
    <source>
        <dbReference type="Proteomes" id="UP001217918"/>
    </source>
</evidence>
<dbReference type="Pfam" id="PF02037">
    <property type="entry name" value="SAP"/>
    <property type="match status" value="1"/>
</dbReference>
<evidence type="ECO:0000256" key="1">
    <source>
        <dbReference type="ARBA" id="ARBA00022553"/>
    </source>
</evidence>
<dbReference type="PANTHER" id="PTHR46551:SF1">
    <property type="entry name" value="SAP DOMAIN-CONTAINING RIBONUCLEOPROTEIN"/>
    <property type="match status" value="1"/>
</dbReference>
<dbReference type="PANTHER" id="PTHR46551">
    <property type="entry name" value="SAP DOMAIN-CONTAINING RIBONUCLEOPROTEIN"/>
    <property type="match status" value="1"/>
</dbReference>
<dbReference type="InterPro" id="IPR036361">
    <property type="entry name" value="SAP_dom_sf"/>
</dbReference>
<evidence type="ECO:0000313" key="5">
    <source>
        <dbReference type="EMBL" id="KAK2072297.1"/>
    </source>
</evidence>
<keyword evidence="1" id="KW-0597">Phosphoprotein</keyword>
<feature type="domain" description="SAP" evidence="4">
    <location>
        <begin position="4"/>
        <end position="38"/>
    </location>
</feature>
<dbReference type="Gene3D" id="1.10.720.30">
    <property type="entry name" value="SAP domain"/>
    <property type="match status" value="1"/>
</dbReference>
<feature type="region of interest" description="Disordered" evidence="3">
    <location>
        <begin position="68"/>
        <end position="157"/>
    </location>
</feature>
<dbReference type="Proteomes" id="UP001217918">
    <property type="component" value="Unassembled WGS sequence"/>
</dbReference>
<feature type="region of interest" description="Disordered" evidence="3">
    <location>
        <begin position="185"/>
        <end position="307"/>
    </location>
</feature>
<comment type="caution">
    <text evidence="5">The sequence shown here is derived from an EMBL/GenBank/DDBJ whole genome shotgun (WGS) entry which is preliminary data.</text>
</comment>
<dbReference type="InterPro" id="IPR052240">
    <property type="entry name" value="SAP_domain_ribonucleoprotein"/>
</dbReference>
<proteinExistence type="inferred from homology"/>
<evidence type="ECO:0000256" key="2">
    <source>
        <dbReference type="ARBA" id="ARBA00046328"/>
    </source>
</evidence>
<sequence length="307" mass="32410">MADYQSLKVPELKKLLNERGLPQTGNKADLIARLQENDKLTSAEEIPAASKKVDDDLIDYEDDDLTKPALVAAAQPSEAPKETAAPANAPLQSESAEGEAITGVAAVQNGNAASAAADASDAPGPADGITSDAPFLPTQNLAPTDAQNEADKRRKRAERFGFAAAAADGDGDAVKTDEAKKLERAERFGLTKDQVSHLDSALPDGPRPRRGTKRVRDHEEEDANGGGADDRAHKRRSDGPQQRDRGWGHGNKGSSSKGSSSKGSSSKGNRRGGDRQQQGKREKASGGKGADPAEKKKMEERAKRFGG</sequence>
<gene>
    <name evidence="5" type="ORF">P8C59_006659</name>
</gene>
<feature type="compositionally biased region" description="Basic and acidic residues" evidence="3">
    <location>
        <begin position="228"/>
        <end position="247"/>
    </location>
</feature>
<dbReference type="EMBL" id="JAQQPM010000006">
    <property type="protein sequence ID" value="KAK2072297.1"/>
    <property type="molecule type" value="Genomic_DNA"/>
</dbReference>